<feature type="region of interest" description="Disordered" evidence="3">
    <location>
        <begin position="241"/>
        <end position="262"/>
    </location>
</feature>
<dbReference type="EMBL" id="QPJY01000006">
    <property type="protein sequence ID" value="RCX29940.1"/>
    <property type="molecule type" value="Genomic_DNA"/>
</dbReference>
<evidence type="ECO:0000259" key="4">
    <source>
        <dbReference type="Pfam" id="PF01887"/>
    </source>
</evidence>
<evidence type="ECO:0000313" key="7">
    <source>
        <dbReference type="Proteomes" id="UP000252707"/>
    </source>
</evidence>
<keyword evidence="7" id="KW-1185">Reference proteome</keyword>
<dbReference type="Pfam" id="PF20257">
    <property type="entry name" value="SAM_HAT_C"/>
    <property type="match status" value="1"/>
</dbReference>
<keyword evidence="1" id="KW-0949">S-adenosyl-L-methionine</keyword>
<feature type="compositionally biased region" description="Basic and acidic residues" evidence="3">
    <location>
        <begin position="251"/>
        <end position="262"/>
    </location>
</feature>
<dbReference type="SUPFAM" id="SSF102522">
    <property type="entry name" value="Bacterial fluorinating enzyme, N-terminal domain"/>
    <property type="match status" value="1"/>
</dbReference>
<sequence length="262" mass="27946">MIVLFTDFGVGSLYQGQMQAALLRASGRPLPVVELCSDAPRYNPRAAAYLLAALAPGLPRGAVIVGVVDPGVGSERRAVVLEADGRWYVGPDNGLFAIVARQAHGPRWREILWRPESLSDTFHGRDLFAPAAVRIHQGRPLALAAPDPGVMVGADWPVELAEVIYLDPYGNAMTALRGGTVSPAARIRVNGRVLAHGRTFSELRPGTPFWYVNSSGLVELAVSRGNAAQALGLQVGTPIHIDNQMPAGRPAEPESQHGDSEL</sequence>
<gene>
    <name evidence="6" type="ORF">DFQ59_106175</name>
</gene>
<dbReference type="InterPro" id="IPR002747">
    <property type="entry name" value="SAM_OH_AdoTrfase"/>
</dbReference>
<reference evidence="6 7" key="1">
    <citation type="submission" date="2018-07" db="EMBL/GenBank/DDBJ databases">
        <title>Genomic Encyclopedia of Type Strains, Phase IV (KMG-IV): sequencing the most valuable type-strain genomes for metagenomic binning, comparative biology and taxonomic classification.</title>
        <authorList>
            <person name="Goeker M."/>
        </authorList>
    </citation>
    <scope>NUCLEOTIDE SEQUENCE [LARGE SCALE GENOMIC DNA]</scope>
    <source>
        <strain evidence="6 7">DSM 26407</strain>
    </source>
</reference>
<feature type="domain" description="S-adenosyl-l-methionine hydroxide adenosyltransferase C-terminal" evidence="5">
    <location>
        <begin position="161"/>
        <end position="239"/>
    </location>
</feature>
<feature type="domain" description="S-adenosyl-l-methionine hydroxide adenosyltransferase N-terminal" evidence="4">
    <location>
        <begin position="2"/>
        <end position="141"/>
    </location>
</feature>
<comment type="caution">
    <text evidence="6">The sequence shown here is derived from an EMBL/GenBank/DDBJ whole genome shotgun (WGS) entry which is preliminary data.</text>
</comment>
<dbReference type="PANTHER" id="PTHR35092">
    <property type="entry name" value="CHLORINASE MJ1651"/>
    <property type="match status" value="1"/>
</dbReference>
<dbReference type="PIRSF" id="PIRSF006779">
    <property type="entry name" value="UCP006779"/>
    <property type="match status" value="1"/>
</dbReference>
<dbReference type="OrthoDB" id="9792195at2"/>
<dbReference type="RefSeq" id="WP_114280146.1">
    <property type="nucleotide sequence ID" value="NZ_QPJY01000006.1"/>
</dbReference>
<organism evidence="6 7">
    <name type="scientific">Thioalbus denitrificans</name>
    <dbReference type="NCBI Taxonomy" id="547122"/>
    <lineage>
        <taxon>Bacteria</taxon>
        <taxon>Pseudomonadati</taxon>
        <taxon>Pseudomonadota</taxon>
        <taxon>Gammaproteobacteria</taxon>
        <taxon>Chromatiales</taxon>
        <taxon>Ectothiorhodospiraceae</taxon>
        <taxon>Thioalbus</taxon>
    </lineage>
</organism>
<accession>A0A369C7E6</accession>
<evidence type="ECO:0000256" key="2">
    <source>
        <dbReference type="ARBA" id="ARBA00024035"/>
    </source>
</evidence>
<evidence type="ECO:0000313" key="6">
    <source>
        <dbReference type="EMBL" id="RCX29940.1"/>
    </source>
</evidence>
<dbReference type="Proteomes" id="UP000252707">
    <property type="component" value="Unassembled WGS sequence"/>
</dbReference>
<dbReference type="SUPFAM" id="SSF101852">
    <property type="entry name" value="Bacterial fluorinating enzyme, C-terminal domain"/>
    <property type="match status" value="1"/>
</dbReference>
<dbReference type="InterPro" id="IPR046469">
    <property type="entry name" value="SAM_HAT_N"/>
</dbReference>
<evidence type="ECO:0000256" key="3">
    <source>
        <dbReference type="SAM" id="MobiDB-lite"/>
    </source>
</evidence>
<dbReference type="AlphaFoldDB" id="A0A369C7E6"/>
<name>A0A369C7E6_9GAMM</name>
<dbReference type="Gene3D" id="2.40.30.90">
    <property type="entry name" value="Bacterial fluorinating enzyme like"/>
    <property type="match status" value="1"/>
</dbReference>
<dbReference type="Pfam" id="PF01887">
    <property type="entry name" value="SAM_HAT_N"/>
    <property type="match status" value="1"/>
</dbReference>
<dbReference type="PANTHER" id="PTHR35092:SF1">
    <property type="entry name" value="CHLORINASE MJ1651"/>
    <property type="match status" value="1"/>
</dbReference>
<comment type="similarity">
    <text evidence="2">Belongs to the SAM hydrolase / SAM-dependent halogenase family.</text>
</comment>
<evidence type="ECO:0000259" key="5">
    <source>
        <dbReference type="Pfam" id="PF20257"/>
    </source>
</evidence>
<dbReference type="InterPro" id="IPR023228">
    <property type="entry name" value="SAM_OH_AdoTrfase_N_sf"/>
</dbReference>
<proteinExistence type="inferred from homology"/>
<evidence type="ECO:0000256" key="1">
    <source>
        <dbReference type="ARBA" id="ARBA00022691"/>
    </source>
</evidence>
<dbReference type="InterPro" id="IPR046470">
    <property type="entry name" value="SAM_HAT_C"/>
</dbReference>
<dbReference type="Gene3D" id="3.40.50.10790">
    <property type="entry name" value="S-adenosyl-l-methionine hydroxide adenosyltransferase, N-terminal"/>
    <property type="match status" value="1"/>
</dbReference>
<dbReference type="InterPro" id="IPR023227">
    <property type="entry name" value="SAM_OH_AdoTrfase_C_sf"/>
</dbReference>
<evidence type="ECO:0008006" key="8">
    <source>
        <dbReference type="Google" id="ProtNLM"/>
    </source>
</evidence>
<protein>
    <recommendedName>
        <fullName evidence="8">SAM-dependent chlorinase/fluorinase</fullName>
    </recommendedName>
</protein>